<dbReference type="InterPro" id="IPR029058">
    <property type="entry name" value="AB_hydrolase_fold"/>
</dbReference>
<dbReference type="Gene3D" id="3.40.50.1820">
    <property type="entry name" value="alpha/beta hydrolase"/>
    <property type="match status" value="1"/>
</dbReference>
<dbReference type="PANTHER" id="PTHR12277:SF37">
    <property type="entry name" value="PROTEIN ABHD16B"/>
    <property type="match status" value="1"/>
</dbReference>
<organism evidence="2 3">
    <name type="scientific">Podarcis lilfordi</name>
    <name type="common">Lilford's wall lizard</name>
    <dbReference type="NCBI Taxonomy" id="74358"/>
    <lineage>
        <taxon>Eukaryota</taxon>
        <taxon>Metazoa</taxon>
        <taxon>Chordata</taxon>
        <taxon>Craniata</taxon>
        <taxon>Vertebrata</taxon>
        <taxon>Euteleostomi</taxon>
        <taxon>Lepidosauria</taxon>
        <taxon>Squamata</taxon>
        <taxon>Bifurcata</taxon>
        <taxon>Unidentata</taxon>
        <taxon>Episquamata</taxon>
        <taxon>Laterata</taxon>
        <taxon>Lacertibaenia</taxon>
        <taxon>Lacertidae</taxon>
        <taxon>Podarcis</taxon>
    </lineage>
</organism>
<dbReference type="GO" id="GO:0004620">
    <property type="term" value="F:phospholipase activity"/>
    <property type="evidence" value="ECO:0007669"/>
    <property type="project" value="TreeGrafter"/>
</dbReference>
<dbReference type="GO" id="GO:0006660">
    <property type="term" value="P:phosphatidylserine catabolic process"/>
    <property type="evidence" value="ECO:0007669"/>
    <property type="project" value="TreeGrafter"/>
</dbReference>
<evidence type="ECO:0000259" key="1">
    <source>
        <dbReference type="Pfam" id="PF00561"/>
    </source>
</evidence>
<proteinExistence type="predicted"/>
<keyword evidence="3" id="KW-1185">Reference proteome</keyword>
<name>A0AA35KHX8_9SAUR</name>
<feature type="domain" description="AB hydrolase-1" evidence="1">
    <location>
        <begin position="158"/>
        <end position="283"/>
    </location>
</feature>
<evidence type="ECO:0000313" key="3">
    <source>
        <dbReference type="Proteomes" id="UP001178461"/>
    </source>
</evidence>
<dbReference type="AlphaFoldDB" id="A0AA35KHX8"/>
<dbReference type="InterPro" id="IPR000073">
    <property type="entry name" value="AB_hydrolase_1"/>
</dbReference>
<sequence length="441" mass="49867">MCYKMKTYLMIKDSCVFKKCPVEYRWDEAGTSTVANGHSSSSITINNQNPQGMLTVPQEGAVAESSRSSVFHSFKHCSSKFARYAIAHSIGRWLLYPGSVCLLNKVPPNILVNARTRLIEDFHGKRAKLIARDGNEIDTMFVDRRKRKSPEKRGMQLVICCEGNGSFYEVGCFFTPLKAGYSVLGWNHPGFGRSTGKPYPANDVNAMDVVIQYAIRRLGFALPDIAIYGYSLGSYTATWAAKTYPELGGLILDASFDSLLPLAMKVMAKSWKKLVVKTVTEHFNLNVAEMLCQYPGPVLLVRRTLDEITSTHFHSESKLPVIKTNRANELLLQLLRCRYPDLISEEEEVVRSWLAADCPQMDNLIYSFFYKVDEDWCLQTLRSYKASLGSNCSFPWNVGKNLPPAKKKQMALFLAKKHLKNVETTHGRTLPPNEFQMPWKL</sequence>
<gene>
    <name evidence="2" type="ORF">PODLI_1B006454</name>
</gene>
<evidence type="ECO:0000313" key="2">
    <source>
        <dbReference type="EMBL" id="CAI5778470.1"/>
    </source>
</evidence>
<accession>A0AA35KHX8</accession>
<dbReference type="GO" id="GO:0052651">
    <property type="term" value="P:monoacylglycerol catabolic process"/>
    <property type="evidence" value="ECO:0007669"/>
    <property type="project" value="TreeGrafter"/>
</dbReference>
<dbReference type="EMBL" id="OX395131">
    <property type="protein sequence ID" value="CAI5778470.1"/>
    <property type="molecule type" value="Genomic_DNA"/>
</dbReference>
<protein>
    <recommendedName>
        <fullName evidence="1">AB hydrolase-1 domain-containing protein</fullName>
    </recommendedName>
</protein>
<dbReference type="Pfam" id="PF00561">
    <property type="entry name" value="Abhydrolase_1"/>
    <property type="match status" value="1"/>
</dbReference>
<dbReference type="Proteomes" id="UP001178461">
    <property type="component" value="Chromosome 6"/>
</dbReference>
<dbReference type="GO" id="GO:0047372">
    <property type="term" value="F:monoacylglycerol lipase activity"/>
    <property type="evidence" value="ECO:0007669"/>
    <property type="project" value="TreeGrafter"/>
</dbReference>
<dbReference type="GO" id="GO:0012505">
    <property type="term" value="C:endomembrane system"/>
    <property type="evidence" value="ECO:0007669"/>
    <property type="project" value="TreeGrafter"/>
</dbReference>
<reference evidence="2" key="1">
    <citation type="submission" date="2022-12" db="EMBL/GenBank/DDBJ databases">
        <authorList>
            <person name="Alioto T."/>
            <person name="Alioto T."/>
            <person name="Gomez Garrido J."/>
        </authorList>
    </citation>
    <scope>NUCLEOTIDE SEQUENCE</scope>
</reference>
<dbReference type="SUPFAM" id="SSF53474">
    <property type="entry name" value="alpha/beta-Hydrolases"/>
    <property type="match status" value="1"/>
</dbReference>
<dbReference type="PANTHER" id="PTHR12277">
    <property type="entry name" value="ALPHA/BETA HYDROLASE DOMAIN-CONTAINING PROTEIN"/>
    <property type="match status" value="1"/>
</dbReference>